<proteinExistence type="predicted"/>
<dbReference type="InterPro" id="IPR050490">
    <property type="entry name" value="Bact_solute-bd_prot1"/>
</dbReference>
<dbReference type="InterPro" id="IPR006059">
    <property type="entry name" value="SBP"/>
</dbReference>
<evidence type="ECO:0000256" key="2">
    <source>
        <dbReference type="ARBA" id="ARBA00022729"/>
    </source>
</evidence>
<dbReference type="RefSeq" id="WP_161745095.1">
    <property type="nucleotide sequence ID" value="NZ_JAAAMV010000020.1"/>
</dbReference>
<keyword evidence="5" id="KW-0449">Lipoprotein</keyword>
<accession>A0ABW9XUE1</accession>
<comment type="caution">
    <text evidence="8">The sequence shown here is derived from an EMBL/GenBank/DDBJ whole genome shotgun (WGS) entry which is preliminary data.</text>
</comment>
<dbReference type="PANTHER" id="PTHR43649">
    <property type="entry name" value="ARABINOSE-BINDING PROTEIN-RELATED"/>
    <property type="match status" value="1"/>
</dbReference>
<feature type="signal peptide" evidence="7">
    <location>
        <begin position="1"/>
        <end position="22"/>
    </location>
</feature>
<dbReference type="Gene3D" id="3.40.190.10">
    <property type="entry name" value="Periplasmic binding protein-like II"/>
    <property type="match status" value="1"/>
</dbReference>
<reference evidence="8 9" key="1">
    <citation type="submission" date="2020-01" db="EMBL/GenBank/DDBJ databases">
        <title>Paenibacillus soybeanensis sp. nov. isolated from the nodules of soybean (Glycine max(L.) Merr).</title>
        <authorList>
            <person name="Wang H."/>
        </authorList>
    </citation>
    <scope>NUCLEOTIDE SEQUENCE [LARGE SCALE GENOMIC DNA]</scope>
    <source>
        <strain evidence="8 9">T1</strain>
    </source>
</reference>
<organism evidence="8 9">
    <name type="scientific">Paenibacillus glycinis</name>
    <dbReference type="NCBI Taxonomy" id="2697035"/>
    <lineage>
        <taxon>Bacteria</taxon>
        <taxon>Bacillati</taxon>
        <taxon>Bacillota</taxon>
        <taxon>Bacilli</taxon>
        <taxon>Bacillales</taxon>
        <taxon>Paenibacillaceae</taxon>
        <taxon>Paenibacillus</taxon>
    </lineage>
</organism>
<evidence type="ECO:0000256" key="5">
    <source>
        <dbReference type="ARBA" id="ARBA00023288"/>
    </source>
</evidence>
<feature type="chain" id="PRO_5045342093" evidence="7">
    <location>
        <begin position="23"/>
        <end position="490"/>
    </location>
</feature>
<evidence type="ECO:0000256" key="4">
    <source>
        <dbReference type="ARBA" id="ARBA00023139"/>
    </source>
</evidence>
<keyword evidence="1" id="KW-1003">Cell membrane</keyword>
<evidence type="ECO:0000256" key="3">
    <source>
        <dbReference type="ARBA" id="ARBA00023136"/>
    </source>
</evidence>
<evidence type="ECO:0000313" key="9">
    <source>
        <dbReference type="Proteomes" id="UP000665561"/>
    </source>
</evidence>
<keyword evidence="3" id="KW-0472">Membrane</keyword>
<sequence length="490" mass="52076">MKTYGIGIAASCVLAIALTACSGENANGGQNAGANGGTPAQNAGGSGTASGAGTGSNAGGTKGAAAGDAPDAGGKKTIVFSSFWQDDRFEDAIKKYEALHPNIEIKLEEGIYKNETLDADIDKYLTATNAAMLAGKGPDLLAMDLLPTDNYVRHKLLADLSTFMEQDSDFHEDEYFANILDNVRIGGGLYSMPLTFFLRGFAGDVDAIASTGAKFDDLTWSWSDFAKTAEEMVAKGALPSALSYEGPEYLLGEMVGDNRALFIDDAAHQAHFDSASFTGLMKQVEALFDDGVVSKTGRGVNAYFQSIQINSPKDYLESMQGYSLGVKLANKNLGEHVKLYAKPHAQDTAAGGYFQTYRNVAINANSKVKPEAWDFIEYLMSADIQAPLNTTGFPINKAAYAKQIQAVKDMGAIKGNAEGPLQGATFQVDDAMLDGLSGYVNGAVHPVGESKSDKLWQMVVTDSKAYFAGQKSAEDVAELIQNKATTLLHE</sequence>
<dbReference type="Proteomes" id="UP000665561">
    <property type="component" value="Unassembled WGS sequence"/>
</dbReference>
<dbReference type="SUPFAM" id="SSF53850">
    <property type="entry name" value="Periplasmic binding protein-like II"/>
    <property type="match status" value="1"/>
</dbReference>
<evidence type="ECO:0000313" key="8">
    <source>
        <dbReference type="EMBL" id="NBD26288.1"/>
    </source>
</evidence>
<evidence type="ECO:0000256" key="1">
    <source>
        <dbReference type="ARBA" id="ARBA00022475"/>
    </source>
</evidence>
<dbReference type="PROSITE" id="PS51257">
    <property type="entry name" value="PROKAR_LIPOPROTEIN"/>
    <property type="match status" value="1"/>
</dbReference>
<keyword evidence="9" id="KW-1185">Reference proteome</keyword>
<protein>
    <submittedName>
        <fullName evidence="8">Extracellular solute-binding protein</fullName>
    </submittedName>
</protein>
<evidence type="ECO:0000256" key="7">
    <source>
        <dbReference type="SAM" id="SignalP"/>
    </source>
</evidence>
<feature type="region of interest" description="Disordered" evidence="6">
    <location>
        <begin position="37"/>
        <end position="71"/>
    </location>
</feature>
<keyword evidence="4" id="KW-0564">Palmitate</keyword>
<feature type="compositionally biased region" description="Gly residues" evidence="6">
    <location>
        <begin position="44"/>
        <end position="62"/>
    </location>
</feature>
<dbReference type="EMBL" id="JAAAMV010000020">
    <property type="protein sequence ID" value="NBD26288.1"/>
    <property type="molecule type" value="Genomic_DNA"/>
</dbReference>
<name>A0ABW9XUE1_9BACL</name>
<keyword evidence="2 7" id="KW-0732">Signal</keyword>
<dbReference type="Pfam" id="PF01547">
    <property type="entry name" value="SBP_bac_1"/>
    <property type="match status" value="1"/>
</dbReference>
<evidence type="ECO:0000256" key="6">
    <source>
        <dbReference type="SAM" id="MobiDB-lite"/>
    </source>
</evidence>
<gene>
    <name evidence="8" type="ORF">GT019_20645</name>
</gene>
<dbReference type="PANTHER" id="PTHR43649:SF33">
    <property type="entry name" value="POLYGALACTURONAN_RHAMNOGALACTURONAN-BINDING PROTEIN YTCQ"/>
    <property type="match status" value="1"/>
</dbReference>